<proteinExistence type="predicted"/>
<sequence>MTLTLASLRDADLARFCSLSAPDGPDPGQVRSHGPDALILAAGAGAPDARASLWWRRVPPYPGERIGLIGHYAAADAQAAAAVLAAACAELARRGCTLAVGPMDGSTWRRYRLLTDRGGEPPFFLEPDNPDDWPRQFESQGFTPLARYVSALNGDLRRPWTASPAAEAFSFRPLAPGRIDPELRRLWRVSIRAFSDNFLYTPIGETEFHAMYRRLLPLVRPELVLFAERDGEAAGFCFALPDRLQALRGEAVDTVIIKTVAVLPEWRGRGLGSALIARAGAAALRLGMRRSIHALMHEDNPSRKIGSGLLRDFRRYTLYGRRL</sequence>
<comment type="caution">
    <text evidence="2">The sequence shown here is derived from an EMBL/GenBank/DDBJ whole genome shotgun (WGS) entry which is preliminary data.</text>
</comment>
<dbReference type="OrthoDB" id="62581at2"/>
<dbReference type="CDD" id="cd04301">
    <property type="entry name" value="NAT_SF"/>
    <property type="match status" value="1"/>
</dbReference>
<dbReference type="Proteomes" id="UP000252707">
    <property type="component" value="Unassembled WGS sequence"/>
</dbReference>
<dbReference type="InterPro" id="IPR039968">
    <property type="entry name" value="BcerS-like"/>
</dbReference>
<dbReference type="Pfam" id="PF00583">
    <property type="entry name" value="Acetyltransf_1"/>
    <property type="match status" value="1"/>
</dbReference>
<gene>
    <name evidence="2" type="ORF">DFQ59_10595</name>
</gene>
<evidence type="ECO:0000313" key="2">
    <source>
        <dbReference type="EMBL" id="RCX30263.1"/>
    </source>
</evidence>
<reference evidence="2 3" key="1">
    <citation type="submission" date="2018-07" db="EMBL/GenBank/DDBJ databases">
        <title>Genomic Encyclopedia of Type Strains, Phase IV (KMG-IV): sequencing the most valuable type-strain genomes for metagenomic binning, comparative biology and taxonomic classification.</title>
        <authorList>
            <person name="Goeker M."/>
        </authorList>
    </citation>
    <scope>NUCLEOTIDE SEQUENCE [LARGE SCALE GENOMIC DNA]</scope>
    <source>
        <strain evidence="2 3">DSM 26407</strain>
    </source>
</reference>
<accession>A0A369C959</accession>
<dbReference type="PROSITE" id="PS51186">
    <property type="entry name" value="GNAT"/>
    <property type="match status" value="1"/>
</dbReference>
<dbReference type="GO" id="GO:0016747">
    <property type="term" value="F:acyltransferase activity, transferring groups other than amino-acyl groups"/>
    <property type="evidence" value="ECO:0007669"/>
    <property type="project" value="InterPro"/>
</dbReference>
<organism evidence="2 3">
    <name type="scientific">Thioalbus denitrificans</name>
    <dbReference type="NCBI Taxonomy" id="547122"/>
    <lineage>
        <taxon>Bacteria</taxon>
        <taxon>Pseudomonadati</taxon>
        <taxon>Pseudomonadota</taxon>
        <taxon>Gammaproteobacteria</taxon>
        <taxon>Chromatiales</taxon>
        <taxon>Ectothiorhodospiraceae</taxon>
        <taxon>Thioalbus</taxon>
    </lineage>
</organism>
<name>A0A369C959_9GAMM</name>
<dbReference type="InterPro" id="IPR000182">
    <property type="entry name" value="GNAT_dom"/>
</dbReference>
<dbReference type="SUPFAM" id="SSF55729">
    <property type="entry name" value="Acyl-CoA N-acyltransferases (Nat)"/>
    <property type="match status" value="1"/>
</dbReference>
<dbReference type="PANTHER" id="PTHR41368">
    <property type="entry name" value="PROTEIN YGHO"/>
    <property type="match status" value="1"/>
</dbReference>
<dbReference type="AlphaFoldDB" id="A0A369C959"/>
<protein>
    <submittedName>
        <fullName evidence="2">Acetyltransferase (GNAT) family protein</fullName>
    </submittedName>
</protein>
<dbReference type="Gene3D" id="3.40.630.30">
    <property type="match status" value="1"/>
</dbReference>
<dbReference type="PANTHER" id="PTHR41368:SF1">
    <property type="entry name" value="PROTEIN YGHO"/>
    <property type="match status" value="1"/>
</dbReference>
<evidence type="ECO:0000313" key="3">
    <source>
        <dbReference type="Proteomes" id="UP000252707"/>
    </source>
</evidence>
<evidence type="ECO:0000259" key="1">
    <source>
        <dbReference type="PROSITE" id="PS51186"/>
    </source>
</evidence>
<dbReference type="RefSeq" id="WP_114279870.1">
    <property type="nucleotide sequence ID" value="NZ_QPJY01000005.1"/>
</dbReference>
<keyword evidence="3" id="KW-1185">Reference proteome</keyword>
<keyword evidence="2" id="KW-0808">Transferase</keyword>
<dbReference type="InterPro" id="IPR016181">
    <property type="entry name" value="Acyl_CoA_acyltransferase"/>
</dbReference>
<dbReference type="EMBL" id="QPJY01000005">
    <property type="protein sequence ID" value="RCX30263.1"/>
    <property type="molecule type" value="Genomic_DNA"/>
</dbReference>
<feature type="domain" description="N-acetyltransferase" evidence="1">
    <location>
        <begin position="169"/>
        <end position="323"/>
    </location>
</feature>